<evidence type="ECO:0000313" key="11">
    <source>
        <dbReference type="Proteomes" id="UP001596415"/>
    </source>
</evidence>
<name>A0ABW2MXM8_9FLAO</name>
<evidence type="ECO:0000256" key="7">
    <source>
        <dbReference type="ARBA" id="ARBA00023235"/>
    </source>
</evidence>
<evidence type="ECO:0000256" key="1">
    <source>
        <dbReference type="ARBA" id="ARBA00004141"/>
    </source>
</evidence>
<evidence type="ECO:0000256" key="4">
    <source>
        <dbReference type="ARBA" id="ARBA00022746"/>
    </source>
</evidence>
<evidence type="ECO:0000256" key="6">
    <source>
        <dbReference type="ARBA" id="ARBA00023136"/>
    </source>
</evidence>
<feature type="transmembrane region" description="Helical" evidence="8">
    <location>
        <begin position="34"/>
        <end position="58"/>
    </location>
</feature>
<keyword evidence="11" id="KW-1185">Reference proteome</keyword>
<evidence type="ECO:0000313" key="10">
    <source>
        <dbReference type="EMBL" id="MFC7358234.1"/>
    </source>
</evidence>
<organism evidence="10 11">
    <name type="scientific">Jejudonia soesokkakensis</name>
    <dbReference type="NCBI Taxonomy" id="1323432"/>
    <lineage>
        <taxon>Bacteria</taxon>
        <taxon>Pseudomonadati</taxon>
        <taxon>Bacteroidota</taxon>
        <taxon>Flavobacteriia</taxon>
        <taxon>Flavobacteriales</taxon>
        <taxon>Flavobacteriaceae</taxon>
        <taxon>Jejudonia</taxon>
    </lineage>
</organism>
<evidence type="ECO:0000256" key="3">
    <source>
        <dbReference type="ARBA" id="ARBA00022692"/>
    </source>
</evidence>
<dbReference type="NCBIfam" id="TIGR03462">
    <property type="entry name" value="CarR_dom_SF"/>
    <property type="match status" value="1"/>
</dbReference>
<dbReference type="Pfam" id="PF18916">
    <property type="entry name" value="Lycopene_cyc"/>
    <property type="match status" value="2"/>
</dbReference>
<comment type="pathway">
    <text evidence="2">Carotenoid biosynthesis.</text>
</comment>
<feature type="transmembrane region" description="Helical" evidence="8">
    <location>
        <begin position="111"/>
        <end position="128"/>
    </location>
</feature>
<reference evidence="11" key="1">
    <citation type="journal article" date="2019" name="Int. J. Syst. Evol. Microbiol.">
        <title>The Global Catalogue of Microorganisms (GCM) 10K type strain sequencing project: providing services to taxonomists for standard genome sequencing and annotation.</title>
        <authorList>
            <consortium name="The Broad Institute Genomics Platform"/>
            <consortium name="The Broad Institute Genome Sequencing Center for Infectious Disease"/>
            <person name="Wu L."/>
            <person name="Ma J."/>
        </authorList>
    </citation>
    <scope>NUCLEOTIDE SEQUENCE [LARGE SCALE GENOMIC DNA]</scope>
    <source>
        <strain evidence="11">CGMCC 1.16306</strain>
    </source>
</reference>
<dbReference type="Proteomes" id="UP001596415">
    <property type="component" value="Unassembled WGS sequence"/>
</dbReference>
<feature type="transmembrane region" description="Helical" evidence="8">
    <location>
        <begin position="78"/>
        <end position="99"/>
    </location>
</feature>
<feature type="transmembrane region" description="Helical" evidence="8">
    <location>
        <begin position="162"/>
        <end position="181"/>
    </location>
</feature>
<sequence length="231" mass="27128">MEYLYLWLNAGSFSVPFLFSFHPKLQFYKKWKSFAIGTFFMMAFFISWDVIFTNNGIWGFNDAYITGYKILNLPIEEWLFFICIPYACIFSHYSLSYLIKNWGFSTKTTSICYVALQSILIITLWYAYDKWYTLINFSYAIILLGLIYNYKPQVLAKFLPTFLVMLFPFFIVNGILTGTGIEDQVVWYDNTENLGIRVLTVPVEDSIYALGMLLTVLVIMDYIENKKQKAR</sequence>
<comment type="subcellular location">
    <subcellularLocation>
        <location evidence="1">Membrane</location>
        <topology evidence="1">Multi-pass membrane protein</topology>
    </subcellularLocation>
</comment>
<feature type="transmembrane region" description="Helical" evidence="8">
    <location>
        <begin position="206"/>
        <end position="223"/>
    </location>
</feature>
<evidence type="ECO:0000256" key="8">
    <source>
        <dbReference type="SAM" id="Phobius"/>
    </source>
</evidence>
<evidence type="ECO:0000256" key="2">
    <source>
        <dbReference type="ARBA" id="ARBA00004829"/>
    </source>
</evidence>
<feature type="domain" description="Lycopene cyclase" evidence="9">
    <location>
        <begin position="129"/>
        <end position="222"/>
    </location>
</feature>
<keyword evidence="4" id="KW-0125">Carotenoid biosynthesis</keyword>
<keyword evidence="7" id="KW-0413">Isomerase</keyword>
<keyword evidence="3 8" id="KW-0812">Transmembrane</keyword>
<evidence type="ECO:0000256" key="5">
    <source>
        <dbReference type="ARBA" id="ARBA00022989"/>
    </source>
</evidence>
<gene>
    <name evidence="10" type="ORF">ACFQO1_11070</name>
</gene>
<dbReference type="EMBL" id="JBHTBN010000005">
    <property type="protein sequence ID" value="MFC7358234.1"/>
    <property type="molecule type" value="Genomic_DNA"/>
</dbReference>
<dbReference type="InterPro" id="IPR017825">
    <property type="entry name" value="Lycopene_cyclase_dom"/>
</dbReference>
<comment type="caution">
    <text evidence="10">The sequence shown here is derived from an EMBL/GenBank/DDBJ whole genome shotgun (WGS) entry which is preliminary data.</text>
</comment>
<dbReference type="RefSeq" id="WP_380218132.1">
    <property type="nucleotide sequence ID" value="NZ_JBHTBN010000005.1"/>
</dbReference>
<proteinExistence type="predicted"/>
<keyword evidence="6 8" id="KW-0472">Membrane</keyword>
<accession>A0ABW2MXM8</accession>
<keyword evidence="5 8" id="KW-1133">Transmembrane helix</keyword>
<feature type="transmembrane region" description="Helical" evidence="8">
    <location>
        <begin position="6"/>
        <end position="22"/>
    </location>
</feature>
<protein>
    <submittedName>
        <fullName evidence="10">Lycopene cyclase domain-containing protein</fullName>
    </submittedName>
</protein>
<evidence type="ECO:0000259" key="9">
    <source>
        <dbReference type="Pfam" id="PF18916"/>
    </source>
</evidence>
<feature type="domain" description="Lycopene cyclase" evidence="9">
    <location>
        <begin position="3"/>
        <end position="91"/>
    </location>
</feature>
<feature type="transmembrane region" description="Helical" evidence="8">
    <location>
        <begin position="134"/>
        <end position="150"/>
    </location>
</feature>